<sequence length="308" mass="37214">MNYQEFEINLKNKLISGTGPKMLMKILDAPFRYDSLLTPFNLNLKMEQGFLRSQENKYYSFIKELCNYFFLNNQFDSLENKYTFIKKEENSETKELVFTEIKINFDYVYAKNNEIIVIRQKKRDIFSKKEILKIVDKFFNDLENFAQNNSEVKIKGYLWFVDNEYQRNLDILQEKFKFGLKNNYEANFAYSANLFAYLNNEDYWLEVERNLEKFKKNNYDDFLKLPNLDSDKETLEFMTKMSNKLWEKLTSPEEIYMKIRSLIFNLENPQSNFFKAIKLREIANQASDEDELKNKLIEYGQSENNYEK</sequence>
<dbReference type="Proteomes" id="UP000076983">
    <property type="component" value="Unassembled WGS sequence"/>
</dbReference>
<name>A0A168RHM2_9BACT</name>
<reference evidence="1 2" key="1">
    <citation type="submission" date="2016-03" db="EMBL/GenBank/DDBJ databases">
        <title>Genome sequence of Mycoplasma gallinarum strain Mgn_IPT.</title>
        <authorList>
            <person name="Yacoub E."/>
            <person name="Sirand-Pugnet P."/>
            <person name="Barre A."/>
            <person name="Maurier F."/>
            <person name="Blanchard A."/>
            <person name="Ben Abdelmoumen B.M."/>
        </authorList>
    </citation>
    <scope>NUCLEOTIDE SEQUENCE [LARGE SCALE GENOMIC DNA]</scope>
    <source>
        <strain evidence="1 2">Mgn_IPT</strain>
    </source>
</reference>
<dbReference type="NCBIfam" id="NF045832">
    <property type="entry name" value="restrict_HpyAIV"/>
    <property type="match status" value="1"/>
</dbReference>
<dbReference type="AlphaFoldDB" id="A0A168RHM2"/>
<dbReference type="EMBL" id="LVLH01000028">
    <property type="protein sequence ID" value="OAB48997.1"/>
    <property type="molecule type" value="Genomic_DNA"/>
</dbReference>
<dbReference type="InterPro" id="IPR054784">
    <property type="entry name" value="HpyAIV-type_restriction_enz"/>
</dbReference>
<evidence type="ECO:0000313" key="1">
    <source>
        <dbReference type="EMBL" id="OAB48997.1"/>
    </source>
</evidence>
<keyword evidence="2" id="KW-1185">Reference proteome</keyword>
<proteinExistence type="predicted"/>
<evidence type="ECO:0000313" key="2">
    <source>
        <dbReference type="Proteomes" id="UP000076983"/>
    </source>
</evidence>
<comment type="caution">
    <text evidence="1">The sequence shown here is derived from an EMBL/GenBank/DDBJ whole genome shotgun (WGS) entry which is preliminary data.</text>
</comment>
<dbReference type="RefSeq" id="WP_063626119.1">
    <property type="nucleotide sequence ID" value="NZ_LVLH01000028.1"/>
</dbReference>
<protein>
    <submittedName>
        <fullName evidence="1">Uncharacterized protein</fullName>
    </submittedName>
</protein>
<organism evidence="1 2">
    <name type="scientific">Mycoplasmopsis gallinarum</name>
    <dbReference type="NCBI Taxonomy" id="29557"/>
    <lineage>
        <taxon>Bacteria</taxon>
        <taxon>Bacillati</taxon>
        <taxon>Mycoplasmatota</taxon>
        <taxon>Mycoplasmoidales</taxon>
        <taxon>Metamycoplasmataceae</taxon>
        <taxon>Mycoplasmopsis</taxon>
    </lineage>
</organism>
<dbReference type="OrthoDB" id="395749at2"/>
<accession>A0A168RHM2</accession>
<gene>
    <name evidence="1" type="ORF">MGALLINA_03290</name>
</gene>
<dbReference type="PATRIC" id="fig|29557.3.peg.313"/>
<dbReference type="STRING" id="29557.MGALLINA_03290"/>